<evidence type="ECO:0000256" key="5">
    <source>
        <dbReference type="ARBA" id="ARBA00023136"/>
    </source>
</evidence>
<keyword evidence="8" id="KW-0732">Signal</keyword>
<evidence type="ECO:0000256" key="2">
    <source>
        <dbReference type="ARBA" id="ARBA00022692"/>
    </source>
</evidence>
<feature type="compositionally biased region" description="Basic and acidic residues" evidence="7">
    <location>
        <begin position="1469"/>
        <end position="1480"/>
    </location>
</feature>
<dbReference type="Pfam" id="PF00041">
    <property type="entry name" value="fn3"/>
    <property type="match status" value="3"/>
</dbReference>
<dbReference type="InterPro" id="IPR036116">
    <property type="entry name" value="FN3_sf"/>
</dbReference>
<dbReference type="SMART" id="SM00060">
    <property type="entry name" value="FN3"/>
    <property type="match status" value="5"/>
</dbReference>
<dbReference type="GO" id="GO:0016020">
    <property type="term" value="C:membrane"/>
    <property type="evidence" value="ECO:0007669"/>
    <property type="project" value="UniProtKB-SubCell"/>
</dbReference>
<evidence type="ECO:0000256" key="7">
    <source>
        <dbReference type="SAM" id="MobiDB-lite"/>
    </source>
</evidence>
<accession>A0A4S2LNQ8</accession>
<dbReference type="InterPro" id="IPR013783">
    <property type="entry name" value="Ig-like_fold"/>
</dbReference>
<dbReference type="Pfam" id="PF06583">
    <property type="entry name" value="Neogenin_C"/>
    <property type="match status" value="1"/>
</dbReference>
<feature type="domain" description="Fibronectin type-III" evidence="9">
    <location>
        <begin position="920"/>
        <end position="1015"/>
    </location>
</feature>
<keyword evidence="6" id="KW-0325">Glycoprotein</keyword>
<dbReference type="EMBL" id="SJOL01007384">
    <property type="protein sequence ID" value="TGZ62819.1"/>
    <property type="molecule type" value="Genomic_DNA"/>
</dbReference>
<feature type="compositionally biased region" description="Low complexity" evidence="7">
    <location>
        <begin position="1411"/>
        <end position="1425"/>
    </location>
</feature>
<keyword evidence="5" id="KW-0472">Membrane</keyword>
<evidence type="ECO:0000313" key="11">
    <source>
        <dbReference type="Proteomes" id="UP000308267"/>
    </source>
</evidence>
<feature type="compositionally biased region" description="Polar residues" evidence="7">
    <location>
        <begin position="1488"/>
        <end position="1512"/>
    </location>
</feature>
<dbReference type="InterPro" id="IPR050991">
    <property type="entry name" value="ECM_Regulatory_Proteins"/>
</dbReference>
<evidence type="ECO:0000313" key="10">
    <source>
        <dbReference type="EMBL" id="TGZ62819.1"/>
    </source>
</evidence>
<keyword evidence="3" id="KW-0677">Repeat</keyword>
<dbReference type="PROSITE" id="PS50853">
    <property type="entry name" value="FN3"/>
    <property type="match status" value="3"/>
</dbReference>
<evidence type="ECO:0000256" key="3">
    <source>
        <dbReference type="ARBA" id="ARBA00022737"/>
    </source>
</evidence>
<feature type="compositionally biased region" description="Low complexity" evidence="7">
    <location>
        <begin position="1513"/>
        <end position="1532"/>
    </location>
</feature>
<dbReference type="Gene3D" id="2.60.40.10">
    <property type="entry name" value="Immunoglobulins"/>
    <property type="match status" value="4"/>
</dbReference>
<keyword evidence="11" id="KW-1185">Reference proteome</keyword>
<feature type="signal peptide" evidence="8">
    <location>
        <begin position="1"/>
        <end position="20"/>
    </location>
</feature>
<feature type="region of interest" description="Disordered" evidence="7">
    <location>
        <begin position="439"/>
        <end position="461"/>
    </location>
</feature>
<sequence length="1697" mass="186515">MHSFPLEKFILLLFTVTNLGLLEPIAGSRSSAASPSASTTTAALSVPPIHRTQQAGVSVSPLVALENIEDPEILRRGGTETSSDRLVLTNGGHERCTIQWNTVSLQHPTRQPQTPQALKRGTKRLANIMSASEKPELSPAIQMELQIRSANCKGFCINKHLLNRIMIQHQQQAVWPVAATRIVVKDIDVFYRLPDLQVDDKATHSPTGWWCCHAAEAERACVYRLDLWNQNQQVHTTRSDEIESERIAAIPELTQQHQLQIKPNFGHGTLNHTMTSNEKGTGYFKRPLKNLHSRNSNRVRRIKRNPGMILTEPGPYLQTNHRLTQPKNLQIIPFQFGSFNISWEMESEAERWISHYELVLLNLGEVPSKEEQLRCGAFLQTHNLTDGSPITHGGSIHDRQLSLNITAPASSVIITGLPPDNFYRVLLFAMIGSHRSTPASMPSSPRVPALPPLTSPSEVKVTSRGTQAAKVAWRPPIGADCTGELINYVITINSTRLIEPLIIKLARDAQSHVVTDLIPGTYYSVQVAATTRGGVGVASVPVHFRTGGELPQVEFDDLDEVDVPLLPEELEEMANENRQFFEGGLARSHWISTSQDTLGPEQVYLIPAKIYNLRATPDQTTVHLKWSVALRRVEPDSEHELFSIMDKRPQMMTSDQDRPLRVQLSGPQSVTAYLPPGTKYIVRWGDMHPGPSEDTVMGDQTEYLMENLRPGTIYYVRVIAVTRLGDGPAAYTVTMTRSLTSDTGNPSSNGPIIPVNLVVRAVGSTWARVGWELPELPTRLQSQVLLFKIKYYPINVDRSTIHPFQTGSPSSEATVITVNLSVPLSPTTPASQQSWPFKAVLRGLQPATQYEFGVCLLDTPTNEASFHMPMKGQTMSPELCWSMVQGFETFGKNPSDAPTNIRISVPRDLADPLTQNEGAGREDKRSSAKPGVLVRLHWDAPLRTNGEIGAYVIYLSADRSKSVNDWSEHIVPGSLNFGNLPGLQPKQIYFLRMVARNRHGTSPFSPVVAFRTPDSNGQGGGMVRLSKTYYDAREIFEPLDTVIPAGVDQNQAAGVRSSNNAVDETSGADQLRWIIVGSVLGGTVVIVLVATAVLFTRCRNSRNSLGIMKRSTSKQPYMSGYPNVYRSDTTGPADLSTKTASFSLQDHCHGGCSVAGSGAGGSNSGCHLVGCTLSDNPPMDPRPSSHECSGHHTPGIYRPCLDWSAPNRMHGSKCHMTGLEPKCSCAALSDSSGPIWTQPMAINPGCIDDRHSTTAGSDIDAPGSCSGSSRRFDPGIGRKQSKRNEGSECCDHGYHRQGGYVEHTSNCHNRMVWNQTVGEGLARDMTTSFLSSSKHRPGLEISSDPFNHDRGEHIQQNNAYRPIANNRRLMNGYRNDIEERSPDMCFGQPRSIPAPMVAFTGSGSLNDDEAITSSPASSSAGRASANLPHWSPMRKYHPLGQQSAQSGFYPHDKSEPISPQRSRVNHCQMRLDEKCRKNTDSNKFGRKSSYSSNAGDHGNYGNSMVTNRVNAMSSDYASQQSSLSNPSSASSAVGTGFSPERPFVSKTNMVTTCDQRAKDIGLSFALDRVPTPEPTPRPAPLSRLAAVKMGQHEETGNCWNIEKLEDLIGKTKLGPDTTASSPTLVEKAQLSILDSGPEKIMKNRDGFSHENTPETVDSISEKQLVREYSAEELHQEMVNLEGLMKDLSQITQHQFEC</sequence>
<dbReference type="CDD" id="cd00063">
    <property type="entry name" value="FN3"/>
    <property type="match status" value="4"/>
</dbReference>
<name>A0A4S2LNQ8_OPIFE</name>
<comment type="subcellular location">
    <subcellularLocation>
        <location evidence="1">Membrane</location>
        <topology evidence="1">Single-pass type I membrane protein</topology>
    </subcellularLocation>
</comment>
<feature type="chain" id="PRO_5020684880" description="Fibronectin type-III domain-containing protein" evidence="8">
    <location>
        <begin position="21"/>
        <end position="1697"/>
    </location>
</feature>
<reference evidence="10 11" key="1">
    <citation type="journal article" date="2019" name="BMC Genomics">
        <title>New insights from Opisthorchis felineus genome: update on genomics of the epidemiologically important liver flukes.</title>
        <authorList>
            <person name="Ershov N.I."/>
            <person name="Mordvinov V.A."/>
            <person name="Prokhortchouk E.B."/>
            <person name="Pakharukova M.Y."/>
            <person name="Gunbin K.V."/>
            <person name="Ustyantsev K."/>
            <person name="Genaev M.A."/>
            <person name="Blinov A.G."/>
            <person name="Mazur A."/>
            <person name="Boulygina E."/>
            <person name="Tsygankova S."/>
            <person name="Khrameeva E."/>
            <person name="Chekanov N."/>
            <person name="Fan G."/>
            <person name="Xiao A."/>
            <person name="Zhang H."/>
            <person name="Xu X."/>
            <person name="Yang H."/>
            <person name="Solovyev V."/>
            <person name="Lee S.M."/>
            <person name="Liu X."/>
            <person name="Afonnikov D.A."/>
            <person name="Skryabin K.G."/>
        </authorList>
    </citation>
    <scope>NUCLEOTIDE SEQUENCE [LARGE SCALE GENOMIC DNA]</scope>
    <source>
        <strain evidence="10">AK-0245</strain>
        <tissue evidence="10">Whole organism</tissue>
    </source>
</reference>
<evidence type="ECO:0000256" key="1">
    <source>
        <dbReference type="ARBA" id="ARBA00004479"/>
    </source>
</evidence>
<dbReference type="PANTHER" id="PTHR46708:SF2">
    <property type="entry name" value="FIBRONECTIN TYPE-III DOMAIN-CONTAINING PROTEIN"/>
    <property type="match status" value="1"/>
</dbReference>
<dbReference type="OrthoDB" id="114660at2759"/>
<dbReference type="PANTHER" id="PTHR46708">
    <property type="entry name" value="TENASCIN"/>
    <property type="match status" value="1"/>
</dbReference>
<proteinExistence type="predicted"/>
<evidence type="ECO:0000256" key="6">
    <source>
        <dbReference type="ARBA" id="ARBA00023180"/>
    </source>
</evidence>
<evidence type="ECO:0000256" key="4">
    <source>
        <dbReference type="ARBA" id="ARBA00022989"/>
    </source>
</evidence>
<protein>
    <recommendedName>
        <fullName evidence="9">Fibronectin type-III domain-containing protein</fullName>
    </recommendedName>
</protein>
<comment type="caution">
    <text evidence="10">The sequence shown here is derived from an EMBL/GenBank/DDBJ whole genome shotgun (WGS) entry which is preliminary data.</text>
</comment>
<dbReference type="InterPro" id="IPR003961">
    <property type="entry name" value="FN3_dom"/>
</dbReference>
<feature type="region of interest" description="Disordered" evidence="7">
    <location>
        <begin position="907"/>
        <end position="926"/>
    </location>
</feature>
<evidence type="ECO:0000259" key="9">
    <source>
        <dbReference type="PROSITE" id="PS50853"/>
    </source>
</evidence>
<keyword evidence="4" id="KW-1133">Transmembrane helix</keyword>
<feature type="region of interest" description="Disordered" evidence="7">
    <location>
        <begin position="1253"/>
        <end position="1288"/>
    </location>
</feature>
<gene>
    <name evidence="10" type="ORF">CRM22_007226</name>
</gene>
<dbReference type="STRING" id="147828.A0A4S2LNQ8"/>
<dbReference type="InterPro" id="IPR010560">
    <property type="entry name" value="Neogenin_C"/>
</dbReference>
<feature type="region of interest" description="Disordered" evidence="7">
    <location>
        <begin position="1443"/>
        <end position="1543"/>
    </location>
</feature>
<dbReference type="SUPFAM" id="SSF49265">
    <property type="entry name" value="Fibronectin type III"/>
    <property type="match status" value="3"/>
</dbReference>
<organism evidence="10 11">
    <name type="scientific">Opisthorchis felineus</name>
    <dbReference type="NCBI Taxonomy" id="147828"/>
    <lineage>
        <taxon>Eukaryota</taxon>
        <taxon>Metazoa</taxon>
        <taxon>Spiralia</taxon>
        <taxon>Lophotrochozoa</taxon>
        <taxon>Platyhelminthes</taxon>
        <taxon>Trematoda</taxon>
        <taxon>Digenea</taxon>
        <taxon>Opisthorchiida</taxon>
        <taxon>Opisthorchiata</taxon>
        <taxon>Opisthorchiidae</taxon>
        <taxon>Opisthorchis</taxon>
    </lineage>
</organism>
<feature type="region of interest" description="Disordered" evidence="7">
    <location>
        <begin position="1407"/>
        <end position="1426"/>
    </location>
</feature>
<keyword evidence="2" id="KW-0812">Transmembrane</keyword>
<feature type="domain" description="Fibronectin type-III" evidence="9">
    <location>
        <begin position="455"/>
        <end position="549"/>
    </location>
</feature>
<feature type="domain" description="Fibronectin type-III" evidence="9">
    <location>
        <begin position="656"/>
        <end position="743"/>
    </location>
</feature>
<evidence type="ECO:0000256" key="8">
    <source>
        <dbReference type="SAM" id="SignalP"/>
    </source>
</evidence>
<dbReference type="Proteomes" id="UP000308267">
    <property type="component" value="Unassembled WGS sequence"/>
</dbReference>